<evidence type="ECO:0000256" key="2">
    <source>
        <dbReference type="SAM" id="Phobius"/>
    </source>
</evidence>
<dbReference type="Proteomes" id="UP001582793">
    <property type="component" value="Unassembled WGS sequence"/>
</dbReference>
<keyword evidence="2" id="KW-1133">Transmembrane helix</keyword>
<evidence type="ECO:0000313" key="4">
    <source>
        <dbReference type="Proteomes" id="UP001582793"/>
    </source>
</evidence>
<protein>
    <submittedName>
        <fullName evidence="3">Uncharacterized protein</fullName>
    </submittedName>
</protein>
<comment type="caution">
    <text evidence="3">The sequence shown here is derived from an EMBL/GenBank/DDBJ whole genome shotgun (WGS) entry which is preliminary data.</text>
</comment>
<proteinExistence type="predicted"/>
<feature type="transmembrane region" description="Helical" evidence="2">
    <location>
        <begin position="74"/>
        <end position="98"/>
    </location>
</feature>
<keyword evidence="2" id="KW-0812">Transmembrane</keyword>
<evidence type="ECO:0000256" key="1">
    <source>
        <dbReference type="SAM" id="MobiDB-lite"/>
    </source>
</evidence>
<dbReference type="RefSeq" id="WP_375733858.1">
    <property type="nucleotide sequence ID" value="NZ_JBCGDC010000019.1"/>
</dbReference>
<name>A0ABV5CMT3_9ACTN</name>
<keyword evidence="2" id="KW-0472">Membrane</keyword>
<feature type="transmembrane region" description="Helical" evidence="2">
    <location>
        <begin position="36"/>
        <end position="62"/>
    </location>
</feature>
<dbReference type="InterPro" id="IPR036259">
    <property type="entry name" value="MFS_trans_sf"/>
</dbReference>
<gene>
    <name evidence="3" type="ORF">AAFH96_09335</name>
</gene>
<dbReference type="SUPFAM" id="SSF103473">
    <property type="entry name" value="MFS general substrate transporter"/>
    <property type="match status" value="1"/>
</dbReference>
<evidence type="ECO:0000313" key="3">
    <source>
        <dbReference type="EMBL" id="MFB6393308.1"/>
    </source>
</evidence>
<reference evidence="3 4" key="1">
    <citation type="submission" date="2024-04" db="EMBL/GenBank/DDBJ databases">
        <title>Polymorphospora sp. isolated from Baiyangdian Lake in Xiong'an New Area.</title>
        <authorList>
            <person name="Zhang X."/>
            <person name="Liu J."/>
        </authorList>
    </citation>
    <scope>NUCLEOTIDE SEQUENCE [LARGE SCALE GENOMIC DNA]</scope>
    <source>
        <strain evidence="3 4">2-325</strain>
    </source>
</reference>
<organism evidence="3 4">
    <name type="scientific">Polymorphospora lycopeni</name>
    <dbReference type="NCBI Taxonomy" id="3140240"/>
    <lineage>
        <taxon>Bacteria</taxon>
        <taxon>Bacillati</taxon>
        <taxon>Actinomycetota</taxon>
        <taxon>Actinomycetes</taxon>
        <taxon>Micromonosporales</taxon>
        <taxon>Micromonosporaceae</taxon>
        <taxon>Polymorphospora</taxon>
    </lineage>
</organism>
<feature type="region of interest" description="Disordered" evidence="1">
    <location>
        <begin position="270"/>
        <end position="291"/>
    </location>
</feature>
<feature type="compositionally biased region" description="Basic and acidic residues" evidence="1">
    <location>
        <begin position="270"/>
        <end position="283"/>
    </location>
</feature>
<dbReference type="EMBL" id="JBCGDC010000019">
    <property type="protein sequence ID" value="MFB6393308.1"/>
    <property type="molecule type" value="Genomic_DNA"/>
</dbReference>
<sequence>MAEEWPWLKDQPVFTTHGEKHGNVTRVPHGASLEPVGAGLVLLVAGLAVSTGLAVAGIGLVLAGFTEDLGPVSWWWLALGVPAAGLAVFFLAGVYIRGMELIMRERPRTLVLLTGLLGGVALGLAALAAWWAWRASDISLHPELIEHDGWNRGQIVNATVFTIGALAAAAACLIAALFAVRGVRRARRDAARILRLRETGTRRAGVVAALPDPNDWDRGGDVAIRYQDETGEQVIRVRVNTYAHEIPVPGTPLIVFTDPAGDLLVELDPDHPLEYHPDNRPYESDSSGGGT</sequence>
<feature type="transmembrane region" description="Helical" evidence="2">
    <location>
        <begin position="153"/>
        <end position="180"/>
    </location>
</feature>
<feature type="transmembrane region" description="Helical" evidence="2">
    <location>
        <begin position="110"/>
        <end position="133"/>
    </location>
</feature>
<accession>A0ABV5CMT3</accession>
<keyword evidence="4" id="KW-1185">Reference proteome</keyword>